<accession>A0A7X2ZXR9</accession>
<sequence length="66" mass="7501">LKLIVLLFLFFKAKSIRFSGLHKNTQTLRLSPKPLEEAYLNPIRGESTACVTVTFVVSSYLLVKIF</sequence>
<organism evidence="1 2">
    <name type="scientific">Zobellia amurskyensis</name>
    <dbReference type="NCBI Taxonomy" id="248905"/>
    <lineage>
        <taxon>Bacteria</taxon>
        <taxon>Pseudomonadati</taxon>
        <taxon>Bacteroidota</taxon>
        <taxon>Flavobacteriia</taxon>
        <taxon>Flavobacteriales</taxon>
        <taxon>Flavobacteriaceae</taxon>
        <taxon>Zobellia</taxon>
    </lineage>
</organism>
<reference evidence="1 2" key="1">
    <citation type="journal article" date="2019" name="Mar. Drugs">
        <title>Comparative Genomics and CAZyme Genome Repertoires of Marine Zobellia amurskyensis KMM 3526(T) and Zobellia laminariae KMM 3676(T).</title>
        <authorList>
            <person name="Chernysheva N."/>
            <person name="Bystritskaya E."/>
            <person name="Stenkova A."/>
            <person name="Golovkin I."/>
            <person name="Nedashkovskaya O."/>
            <person name="Isaeva M."/>
        </authorList>
    </citation>
    <scope>NUCLEOTIDE SEQUENCE [LARGE SCALE GENOMIC DNA]</scope>
    <source>
        <strain evidence="1 2">KMM 3526</strain>
    </source>
</reference>
<proteinExistence type="predicted"/>
<evidence type="ECO:0000313" key="2">
    <source>
        <dbReference type="Proteomes" id="UP000540519"/>
    </source>
</evidence>
<protein>
    <submittedName>
        <fullName evidence="1">Uncharacterized protein</fullName>
    </submittedName>
</protein>
<gene>
    <name evidence="1" type="ORF">D9O36_21175</name>
</gene>
<feature type="non-terminal residue" evidence="1">
    <location>
        <position position="1"/>
    </location>
</feature>
<dbReference type="AlphaFoldDB" id="A0A7X2ZXR9"/>
<evidence type="ECO:0000313" key="1">
    <source>
        <dbReference type="EMBL" id="MUH38363.1"/>
    </source>
</evidence>
<dbReference type="Proteomes" id="UP000540519">
    <property type="component" value="Unassembled WGS sequence"/>
</dbReference>
<name>A0A7X2ZXR9_9FLAO</name>
<keyword evidence="2" id="KW-1185">Reference proteome</keyword>
<comment type="caution">
    <text evidence="1">The sequence shown here is derived from an EMBL/GenBank/DDBJ whole genome shotgun (WGS) entry which is preliminary data.</text>
</comment>
<dbReference type="EMBL" id="RCNR01000113">
    <property type="protein sequence ID" value="MUH38363.1"/>
    <property type="molecule type" value="Genomic_DNA"/>
</dbReference>